<dbReference type="SUPFAM" id="SSF158997">
    <property type="entry name" value="Trm112p-like"/>
    <property type="match status" value="1"/>
</dbReference>
<evidence type="ECO:0008006" key="2">
    <source>
        <dbReference type="Google" id="ProtNLM"/>
    </source>
</evidence>
<name>A0A381V2N0_9ZZZZ</name>
<dbReference type="InterPro" id="IPR005651">
    <property type="entry name" value="Trm112-like"/>
</dbReference>
<dbReference type="NCBIfam" id="NF038101">
    <property type="entry name" value="Trm112_arch"/>
    <property type="match status" value="1"/>
</dbReference>
<accession>A0A381V2N0</accession>
<reference evidence="1" key="1">
    <citation type="submission" date="2018-05" db="EMBL/GenBank/DDBJ databases">
        <authorList>
            <person name="Lanie J.A."/>
            <person name="Ng W.-L."/>
            <person name="Kazmierczak K.M."/>
            <person name="Andrzejewski T.M."/>
            <person name="Davidsen T.M."/>
            <person name="Wayne K.J."/>
            <person name="Tettelin H."/>
            <person name="Glass J.I."/>
            <person name="Rusch D."/>
            <person name="Podicherti R."/>
            <person name="Tsui H.-C.T."/>
            <person name="Winkler M.E."/>
        </authorList>
    </citation>
    <scope>NUCLEOTIDE SEQUENCE</scope>
</reference>
<dbReference type="Gene3D" id="2.20.25.10">
    <property type="match status" value="1"/>
</dbReference>
<proteinExistence type="predicted"/>
<evidence type="ECO:0000313" key="1">
    <source>
        <dbReference type="EMBL" id="SVA34639.1"/>
    </source>
</evidence>
<organism evidence="1">
    <name type="scientific">marine metagenome</name>
    <dbReference type="NCBI Taxonomy" id="408172"/>
    <lineage>
        <taxon>unclassified sequences</taxon>
        <taxon>metagenomes</taxon>
        <taxon>ecological metagenomes</taxon>
    </lineage>
</organism>
<dbReference type="AlphaFoldDB" id="A0A381V2N0"/>
<gene>
    <name evidence="1" type="ORF">METZ01_LOCUS87493</name>
</gene>
<sequence length="59" mass="6727">VKKTFLEIIRCPLCKSNFGLHVDSEKDDEILEGKLICSQCREEFPIANSVPNLLPPELR</sequence>
<feature type="non-terminal residue" evidence="1">
    <location>
        <position position="1"/>
    </location>
</feature>
<dbReference type="EMBL" id="UINC01007695">
    <property type="protein sequence ID" value="SVA34639.1"/>
    <property type="molecule type" value="Genomic_DNA"/>
</dbReference>
<dbReference type="Pfam" id="PF03966">
    <property type="entry name" value="Trm112p"/>
    <property type="match status" value="1"/>
</dbReference>
<protein>
    <recommendedName>
        <fullName evidence="2">Trm112 family protein</fullName>
    </recommendedName>
</protein>